<evidence type="ECO:0000313" key="2">
    <source>
        <dbReference type="EMBL" id="KKM90394.1"/>
    </source>
</evidence>
<reference evidence="1" key="1">
    <citation type="journal article" date="2015" name="Nature">
        <title>Complex archaea that bridge the gap between prokaryotes and eukaryotes.</title>
        <authorList>
            <person name="Spang A."/>
            <person name="Saw J.H."/>
            <person name="Jorgensen S.L."/>
            <person name="Zaremba-Niedzwiedzka K."/>
            <person name="Martijn J."/>
            <person name="Lind A.E."/>
            <person name="van Eijk R."/>
            <person name="Schleper C."/>
            <person name="Guy L."/>
            <person name="Ettema T.J."/>
        </authorList>
    </citation>
    <scope>NUCLEOTIDE SEQUENCE</scope>
</reference>
<sequence length="43" mass="5261">MFIKDKCRNCGINLNMPFRWWLRWKLSKYRNIKPICIGCKDNG</sequence>
<protein>
    <submittedName>
        <fullName evidence="1">Uncharacterized protein</fullName>
    </submittedName>
</protein>
<proteinExistence type="predicted"/>
<gene>
    <name evidence="2" type="ORF">LCGC14_1238980</name>
    <name evidence="1" type="ORF">LCGC14_1262280</name>
</gene>
<name>A0A0F9L2U3_9ZZZZ</name>
<comment type="caution">
    <text evidence="1">The sequence shown here is derived from an EMBL/GenBank/DDBJ whole genome shotgun (WGS) entry which is preliminary data.</text>
</comment>
<dbReference type="EMBL" id="LAZR01006677">
    <property type="protein sequence ID" value="KKM90394.1"/>
    <property type="molecule type" value="Genomic_DNA"/>
</dbReference>
<dbReference type="AlphaFoldDB" id="A0A0F9L2U3"/>
<accession>A0A0F9L2U3</accession>
<dbReference type="EMBL" id="LAZR01007009">
    <property type="protein sequence ID" value="KKM88098.1"/>
    <property type="molecule type" value="Genomic_DNA"/>
</dbReference>
<organism evidence="1">
    <name type="scientific">marine sediment metagenome</name>
    <dbReference type="NCBI Taxonomy" id="412755"/>
    <lineage>
        <taxon>unclassified sequences</taxon>
        <taxon>metagenomes</taxon>
        <taxon>ecological metagenomes</taxon>
    </lineage>
</organism>
<evidence type="ECO:0000313" key="1">
    <source>
        <dbReference type="EMBL" id="KKM88098.1"/>
    </source>
</evidence>